<dbReference type="EMBL" id="QLMC01000006">
    <property type="protein sequence ID" value="RAJ93154.1"/>
    <property type="molecule type" value="Genomic_DNA"/>
</dbReference>
<keyword evidence="6" id="KW-1185">Reference proteome</keyword>
<dbReference type="GO" id="GO:0005975">
    <property type="term" value="P:carbohydrate metabolic process"/>
    <property type="evidence" value="ECO:0007669"/>
    <property type="project" value="InterPro"/>
</dbReference>
<dbReference type="PANTHER" id="PTHR33307">
    <property type="entry name" value="ALPHA-RHAMNOSIDASE (EUROFUNG)"/>
    <property type="match status" value="1"/>
</dbReference>
<dbReference type="Pfam" id="PF25788">
    <property type="entry name" value="Ig_Rha78A_N"/>
    <property type="match status" value="1"/>
</dbReference>
<dbReference type="SUPFAM" id="SSF49785">
    <property type="entry name" value="Galactose-binding domain-like"/>
    <property type="match status" value="1"/>
</dbReference>
<dbReference type="Pfam" id="PF00754">
    <property type="entry name" value="F5_F8_type_C"/>
    <property type="match status" value="1"/>
</dbReference>
<dbReference type="InterPro" id="IPR012341">
    <property type="entry name" value="6hp_glycosidase-like_sf"/>
</dbReference>
<dbReference type="Pfam" id="PF05592">
    <property type="entry name" value="Bac_rhamnosid"/>
    <property type="match status" value="1"/>
</dbReference>
<evidence type="ECO:0000256" key="1">
    <source>
        <dbReference type="ARBA" id="ARBA00001445"/>
    </source>
</evidence>
<dbReference type="Pfam" id="PF08531">
    <property type="entry name" value="Bac_rhamnosid_N"/>
    <property type="match status" value="1"/>
</dbReference>
<comment type="catalytic activity">
    <reaction evidence="1">
        <text>Hydrolysis of terminal non-reducing alpha-L-rhamnose residues in alpha-L-rhamnosides.</text>
        <dbReference type="EC" id="3.2.1.40"/>
    </reaction>
</comment>
<protein>
    <recommendedName>
        <fullName evidence="2">alpha-L-rhamnosidase</fullName>
        <ecNumber evidence="2">3.2.1.40</ecNumber>
    </recommendedName>
</protein>
<dbReference type="AlphaFoldDB" id="A0A327WNR0"/>
<dbReference type="SUPFAM" id="SSF48208">
    <property type="entry name" value="Six-hairpin glycosidases"/>
    <property type="match status" value="1"/>
</dbReference>
<dbReference type="Pfam" id="PF17390">
    <property type="entry name" value="Bac_rhamnosid_C"/>
    <property type="match status" value="1"/>
</dbReference>
<feature type="domain" description="F5/8 type C" evidence="4">
    <location>
        <begin position="124"/>
        <end position="285"/>
    </location>
</feature>
<dbReference type="InterPro" id="IPR008928">
    <property type="entry name" value="6-hairpin_glycosidase_sf"/>
</dbReference>
<evidence type="ECO:0000256" key="2">
    <source>
        <dbReference type="ARBA" id="ARBA00012652"/>
    </source>
</evidence>
<dbReference type="PROSITE" id="PS50022">
    <property type="entry name" value="FA58C_3"/>
    <property type="match status" value="1"/>
</dbReference>
<dbReference type="InterPro" id="IPR008902">
    <property type="entry name" value="Rhamnosid_concanavalin"/>
</dbReference>
<dbReference type="Gene3D" id="2.60.40.10">
    <property type="entry name" value="Immunoglobulins"/>
    <property type="match status" value="1"/>
</dbReference>
<dbReference type="InterPro" id="IPR035398">
    <property type="entry name" value="Bac_rhamnosid_C"/>
</dbReference>
<dbReference type="InterPro" id="IPR013737">
    <property type="entry name" value="Bac_rhamnosid_N"/>
</dbReference>
<keyword evidence="3" id="KW-0378">Hydrolase</keyword>
<organism evidence="5 6">
    <name type="scientific">Larkinella arboricola</name>
    <dbReference type="NCBI Taxonomy" id="643671"/>
    <lineage>
        <taxon>Bacteria</taxon>
        <taxon>Pseudomonadati</taxon>
        <taxon>Bacteroidota</taxon>
        <taxon>Cytophagia</taxon>
        <taxon>Cytophagales</taxon>
        <taxon>Spirosomataceae</taxon>
        <taxon>Larkinella</taxon>
    </lineage>
</organism>
<evidence type="ECO:0000259" key="4">
    <source>
        <dbReference type="PROSITE" id="PS50022"/>
    </source>
</evidence>
<dbReference type="Pfam" id="PF17389">
    <property type="entry name" value="Bac_rhamnosid6H"/>
    <property type="match status" value="1"/>
</dbReference>
<dbReference type="Gene3D" id="1.50.10.10">
    <property type="match status" value="1"/>
</dbReference>
<dbReference type="PANTHER" id="PTHR33307:SF6">
    <property type="entry name" value="ALPHA-RHAMNOSIDASE (EUROFUNG)-RELATED"/>
    <property type="match status" value="1"/>
</dbReference>
<proteinExistence type="predicted"/>
<dbReference type="Gene3D" id="2.60.120.260">
    <property type="entry name" value="Galactose-binding domain-like"/>
    <property type="match status" value="3"/>
</dbReference>
<evidence type="ECO:0000313" key="6">
    <source>
        <dbReference type="Proteomes" id="UP000248790"/>
    </source>
</evidence>
<evidence type="ECO:0000313" key="5">
    <source>
        <dbReference type="EMBL" id="RAJ93154.1"/>
    </source>
</evidence>
<sequence length="1094" mass="122523">MKILWVNFLALFSILPAYGGHQIPDLKISNLRTEYLVNPVGIDVTQPRLSWELVSARKAQSQSAYQILVSTDSLALVNDVANVWDSKKVDSDRASQVRYSGNKLVSRTKYFWKVRVWDAGKNVCSWSAIASWSMGLLNKADWQAHWIGAPAENVPDSAKFDIWHSFQSGFSTTENAVNQWVTVDLGAQQEIRQIKLYPVDYKLYANGYLFPKRFKILVSATADFKKATVVADESARDYELKGLEPYSKPIPPTTGRYIRVVVSKLRKTDEGKYAFAFAELEAINARSDNVALKKTVVASIPYAAYPAFSAENWSPANLTDGAYTGSSANRKPFKSSIPASPLLRKTFTITKNVKQATLYASALGLYEITVNGKKAGNQVLAPEWTDYHERVQYQTYDVTRYLKKGVNVMGAMLADGWYAGGLFSHPDRGSYGFDRRLIGQLELLFDDGTRTQIGTDASWKLLENGPIQTASLFDGETVDAKRLPARWMEPDFDDAAWKPVTVDKTISKTLTAQLNEPIRVIQEITPVKVVKVKDGTYIFDLGQNIAGWVHLKIPYNPAQAITFRHGEMLDEQGQLYVSNLRAAKQIDVYIPGSEKTIDYEPRFTYHGFRYVEISGLTQEPELTHVTGKVVASAAPLAGTFESSSPDLNKLWANILWTQRGNMHSVPTDCPQRDERAGWMGDAQVFAQTSIYNLDMSAFFTKWVRDIADCQRADGRYPDYTPQVDKWNRYCNAPGWSDAGVLVPWRMYENYGDTAILARQYTSMKAYLLHILETNPDLLWKNDRGNMYGDWLNGNTIIADDYPKEGGKVDNDIYSTAFFGHSTRTVANVARLLGHQRDYVFYDSLATAIKARFVKEYVAEDGTIAGNTQAAYALALEFDLVPEKLKKQAAAHMVQAIKAYDYRISTGIQSTIRLMNQLSEYGYADVAYRLLESRRFPSWIYSIDQGATTIWERWDGYVKGRGFQNVGMNSFNHYAIGAVGEWMYRSILGINADSAGYRHFTIKPRLGGSLTWAKGSYHSIAGKIAVDWKVDNGTFRLAVQIPANTTATVFLPSRKSISENGQSILGSTDIRIVETTDAGTALLVPSGSYTFSVAL</sequence>
<reference evidence="5 6" key="1">
    <citation type="submission" date="2018-06" db="EMBL/GenBank/DDBJ databases">
        <title>Genomic Encyclopedia of Archaeal and Bacterial Type Strains, Phase II (KMG-II): from individual species to whole genera.</title>
        <authorList>
            <person name="Goeker M."/>
        </authorList>
    </citation>
    <scope>NUCLEOTIDE SEQUENCE [LARGE SCALE GENOMIC DNA]</scope>
    <source>
        <strain evidence="5 6">DSM 21851</strain>
    </source>
</reference>
<dbReference type="Proteomes" id="UP000248790">
    <property type="component" value="Unassembled WGS sequence"/>
</dbReference>
<evidence type="ECO:0000256" key="3">
    <source>
        <dbReference type="ARBA" id="ARBA00022801"/>
    </source>
</evidence>
<accession>A0A327WNR0</accession>
<gene>
    <name evidence="5" type="ORF">LX87_04666</name>
</gene>
<dbReference type="RefSeq" id="WP_111630686.1">
    <property type="nucleotide sequence ID" value="NZ_QLMC01000006.1"/>
</dbReference>
<dbReference type="InterPro" id="IPR016007">
    <property type="entry name" value="Alpha_rhamnosid"/>
</dbReference>
<dbReference type="OrthoDB" id="9815108at2"/>
<name>A0A327WNR0_LARAB</name>
<dbReference type="InterPro" id="IPR000421">
    <property type="entry name" value="FA58C"/>
</dbReference>
<dbReference type="InterPro" id="IPR013783">
    <property type="entry name" value="Ig-like_fold"/>
</dbReference>
<dbReference type="GO" id="GO:0030596">
    <property type="term" value="F:alpha-L-rhamnosidase activity"/>
    <property type="evidence" value="ECO:0007669"/>
    <property type="project" value="UniProtKB-EC"/>
</dbReference>
<dbReference type="InterPro" id="IPR035396">
    <property type="entry name" value="Bac_rhamnosid6H"/>
</dbReference>
<dbReference type="PIRSF" id="PIRSF010631">
    <property type="entry name" value="A-rhamnsds"/>
    <property type="match status" value="1"/>
</dbReference>
<comment type="caution">
    <text evidence="5">The sequence shown here is derived from an EMBL/GenBank/DDBJ whole genome shotgun (WGS) entry which is preliminary data.</text>
</comment>
<dbReference type="InterPro" id="IPR008979">
    <property type="entry name" value="Galactose-bd-like_sf"/>
</dbReference>
<dbReference type="Gene3D" id="2.60.420.10">
    <property type="entry name" value="Maltose phosphorylase, domain 3"/>
    <property type="match status" value="1"/>
</dbReference>
<dbReference type="EC" id="3.2.1.40" evidence="2"/>